<evidence type="ECO:0000256" key="5">
    <source>
        <dbReference type="ARBA" id="ARBA00023136"/>
    </source>
</evidence>
<dbReference type="HOGENOM" id="CLU_001265_30_13_1"/>
<keyword evidence="4 6" id="KW-1133">Transmembrane helix</keyword>
<keyword evidence="5 6" id="KW-0472">Membrane</keyword>
<dbReference type="GO" id="GO:0005351">
    <property type="term" value="F:carbohydrate:proton symporter activity"/>
    <property type="evidence" value="ECO:0007669"/>
    <property type="project" value="TreeGrafter"/>
</dbReference>
<dbReference type="PROSITE" id="PS50850">
    <property type="entry name" value="MFS"/>
    <property type="match status" value="1"/>
</dbReference>
<dbReference type="KEGG" id="ela:UCREL1_11359"/>
<dbReference type="InterPro" id="IPR020846">
    <property type="entry name" value="MFS_dom"/>
</dbReference>
<reference evidence="9" key="1">
    <citation type="journal article" date="2013" name="Genome Announc.">
        <title>Draft genome sequence of the grapevine dieback fungus Eutypa lata UCR-EL1.</title>
        <authorList>
            <person name="Blanco-Ulate B."/>
            <person name="Rolshausen P.E."/>
            <person name="Cantu D."/>
        </authorList>
    </citation>
    <scope>NUCLEOTIDE SEQUENCE [LARGE SCALE GENOMIC DNA]</scope>
    <source>
        <strain evidence="9">UCR-EL1</strain>
    </source>
</reference>
<feature type="transmembrane region" description="Helical" evidence="6">
    <location>
        <begin position="39"/>
        <end position="59"/>
    </location>
</feature>
<keyword evidence="9" id="KW-1185">Reference proteome</keyword>
<evidence type="ECO:0000256" key="2">
    <source>
        <dbReference type="ARBA" id="ARBA00010992"/>
    </source>
</evidence>
<protein>
    <submittedName>
        <fullName evidence="8">Putative hexose transporter protein</fullName>
    </submittedName>
</protein>
<dbReference type="InterPro" id="IPR036259">
    <property type="entry name" value="MFS_trans_sf"/>
</dbReference>
<feature type="domain" description="Major facilitator superfamily (MFS) profile" evidence="7">
    <location>
        <begin position="1"/>
        <end position="299"/>
    </location>
</feature>
<feature type="transmembrane region" description="Helical" evidence="6">
    <location>
        <begin position="228"/>
        <end position="247"/>
    </location>
</feature>
<keyword evidence="3 6" id="KW-0812">Transmembrane</keyword>
<dbReference type="SUPFAM" id="SSF103473">
    <property type="entry name" value="MFS general substrate transporter"/>
    <property type="match status" value="1"/>
</dbReference>
<evidence type="ECO:0000256" key="6">
    <source>
        <dbReference type="SAM" id="Phobius"/>
    </source>
</evidence>
<dbReference type="GO" id="GO:0016020">
    <property type="term" value="C:membrane"/>
    <property type="evidence" value="ECO:0007669"/>
    <property type="project" value="UniProtKB-SubCell"/>
</dbReference>
<name>M7T523_EUTLA</name>
<dbReference type="Pfam" id="PF00083">
    <property type="entry name" value="Sugar_tr"/>
    <property type="match status" value="1"/>
</dbReference>
<comment type="similarity">
    <text evidence="2">Belongs to the major facilitator superfamily. Sugar transporter (TC 2.A.1.1) family.</text>
</comment>
<dbReference type="PANTHER" id="PTHR48022">
    <property type="entry name" value="PLASTIDIC GLUCOSE TRANSPORTER 4"/>
    <property type="match status" value="1"/>
</dbReference>
<evidence type="ECO:0000259" key="7">
    <source>
        <dbReference type="PROSITE" id="PS50850"/>
    </source>
</evidence>
<dbReference type="InterPro" id="IPR050360">
    <property type="entry name" value="MFS_Sugar_Transporters"/>
</dbReference>
<dbReference type="OrthoDB" id="6133115at2759"/>
<dbReference type="Proteomes" id="UP000012174">
    <property type="component" value="Unassembled WGS sequence"/>
</dbReference>
<dbReference type="Gene3D" id="1.20.1250.20">
    <property type="entry name" value="MFS general substrate transporter like domains"/>
    <property type="match status" value="2"/>
</dbReference>
<evidence type="ECO:0000256" key="1">
    <source>
        <dbReference type="ARBA" id="ARBA00004141"/>
    </source>
</evidence>
<accession>M7T523</accession>
<evidence type="ECO:0000313" key="8">
    <source>
        <dbReference type="EMBL" id="EMR61725.1"/>
    </source>
</evidence>
<dbReference type="AlphaFoldDB" id="M7T523"/>
<feature type="transmembrane region" description="Helical" evidence="6">
    <location>
        <begin position="158"/>
        <end position="180"/>
    </location>
</feature>
<dbReference type="OMA" id="MFFPETH"/>
<dbReference type="eggNOG" id="KOG0254">
    <property type="taxonomic scope" value="Eukaryota"/>
</dbReference>
<dbReference type="PANTHER" id="PTHR48022:SF29">
    <property type="entry name" value="SUGAR TRANSPORTER, PUTATIVE (AFU_ORTHOLOGUE AFUA_6G14500)-RELATED"/>
    <property type="match status" value="1"/>
</dbReference>
<feature type="transmembrane region" description="Helical" evidence="6">
    <location>
        <begin position="6"/>
        <end position="27"/>
    </location>
</feature>
<evidence type="ECO:0000256" key="4">
    <source>
        <dbReference type="ARBA" id="ARBA00022989"/>
    </source>
</evidence>
<proteinExistence type="inferred from homology"/>
<evidence type="ECO:0000313" key="9">
    <source>
        <dbReference type="Proteomes" id="UP000012174"/>
    </source>
</evidence>
<organism evidence="8 9">
    <name type="scientific">Eutypa lata (strain UCR-EL1)</name>
    <name type="common">Grapevine dieback disease fungus</name>
    <name type="synonym">Eutypa armeniacae</name>
    <dbReference type="NCBI Taxonomy" id="1287681"/>
    <lineage>
        <taxon>Eukaryota</taxon>
        <taxon>Fungi</taxon>
        <taxon>Dikarya</taxon>
        <taxon>Ascomycota</taxon>
        <taxon>Pezizomycotina</taxon>
        <taxon>Sordariomycetes</taxon>
        <taxon>Xylariomycetidae</taxon>
        <taxon>Xylariales</taxon>
        <taxon>Diatrypaceae</taxon>
        <taxon>Eutypa</taxon>
    </lineage>
</organism>
<sequence length="299" mass="34245">MFLASRWVLGFGIPFAIVNASSLIGELAFAKERAIMTSLFNASWFVGAIVAAGVTYGTFQMTTTWAWRIPSLLQFVPSFCQICFMPFCPESPRWLVSQDRGEEAYAILHKYHSEGEDGEEFVRLEYAQIQSTIAQEKESARAFVWADVVRDPPMRRRFLLAAIVGFFTQWSGNGLISFYMKKILNLVEVFPYQQRSKGIAIEQLTVRFAVFFNTYVNPVALDRIGWKYYIVYCVWILVEIATVYMFFPETHNRTLEELSFMFEGRDVQDKVQSNITKQLELGPVGEDKVSGVEISDTKV</sequence>
<comment type="subcellular location">
    <subcellularLocation>
        <location evidence="1">Membrane</location>
        <topology evidence="1">Multi-pass membrane protein</topology>
    </subcellularLocation>
</comment>
<evidence type="ECO:0000256" key="3">
    <source>
        <dbReference type="ARBA" id="ARBA00022692"/>
    </source>
</evidence>
<gene>
    <name evidence="8" type="ORF">UCREL1_11359</name>
</gene>
<dbReference type="EMBL" id="KB707565">
    <property type="protein sequence ID" value="EMR61725.1"/>
    <property type="molecule type" value="Genomic_DNA"/>
</dbReference>
<dbReference type="InterPro" id="IPR005828">
    <property type="entry name" value="MFS_sugar_transport-like"/>
</dbReference>